<sequence>MRRILAAVALTATLLAAAACSSDDDGNDDQAGVGTKISVGVIPIVDVAPIYLGKQKGFFSSRGIDLTLVPEQGGAPIVKGVLAGKYQFGFSNATSLMAAKTDGAPLKAVANGVASTGRPGRDFSAIVVADGSPIRSAKDLAGKRVGVNTLKNLGDTTVRQSVRLAKGDPATIQFQAMPFPEMPSALQDQKLDAAWVVEPQLSEVLTQGGQVIASNLVDTAPDLTVALYFTGTAMIEKDPELVKHFTEAINESLRYASGHPEEVRATVGTYTKINDVVRTAMILPSWPNDINRASLERLATLGRADGIFAKPPVLDDLLP</sequence>
<evidence type="ECO:0000256" key="3">
    <source>
        <dbReference type="ARBA" id="ARBA00022729"/>
    </source>
</evidence>
<feature type="domain" description="SsuA/THI5-like" evidence="5">
    <location>
        <begin position="46"/>
        <end position="262"/>
    </location>
</feature>
<evidence type="ECO:0000313" key="6">
    <source>
        <dbReference type="EMBL" id="GIE47667.1"/>
    </source>
</evidence>
<name>A0A919JER8_9ACTN</name>
<proteinExistence type="inferred from homology"/>
<comment type="similarity">
    <text evidence="2">Belongs to the bacterial solute-binding protein SsuA/TauA family.</text>
</comment>
<gene>
    <name evidence="6" type="ORF">Ani05nite_12010</name>
</gene>
<dbReference type="Proteomes" id="UP000647172">
    <property type="component" value="Unassembled WGS sequence"/>
</dbReference>
<evidence type="ECO:0000259" key="5">
    <source>
        <dbReference type="Pfam" id="PF09084"/>
    </source>
</evidence>
<dbReference type="Pfam" id="PF09084">
    <property type="entry name" value="NMT1"/>
    <property type="match status" value="1"/>
</dbReference>
<dbReference type="GO" id="GO:0042597">
    <property type="term" value="C:periplasmic space"/>
    <property type="evidence" value="ECO:0007669"/>
    <property type="project" value="UniProtKB-SubCell"/>
</dbReference>
<protein>
    <recommendedName>
        <fullName evidence="5">SsuA/THI5-like domain-containing protein</fullName>
    </recommendedName>
</protein>
<dbReference type="InterPro" id="IPR015168">
    <property type="entry name" value="SsuA/THI5"/>
</dbReference>
<keyword evidence="3 4" id="KW-0732">Signal</keyword>
<dbReference type="SUPFAM" id="SSF53850">
    <property type="entry name" value="Periplasmic binding protein-like II"/>
    <property type="match status" value="1"/>
</dbReference>
<dbReference type="PANTHER" id="PTHR30024">
    <property type="entry name" value="ALIPHATIC SULFONATES-BINDING PROTEIN-RELATED"/>
    <property type="match status" value="1"/>
</dbReference>
<dbReference type="RefSeq" id="WP_203765850.1">
    <property type="nucleotide sequence ID" value="NZ_BAAAYJ010000065.1"/>
</dbReference>
<organism evidence="6 7">
    <name type="scientific">Actinoplanes nipponensis</name>
    <dbReference type="NCBI Taxonomy" id="135950"/>
    <lineage>
        <taxon>Bacteria</taxon>
        <taxon>Bacillati</taxon>
        <taxon>Actinomycetota</taxon>
        <taxon>Actinomycetes</taxon>
        <taxon>Micromonosporales</taxon>
        <taxon>Micromonosporaceae</taxon>
        <taxon>Actinoplanes</taxon>
    </lineage>
</organism>
<comment type="caution">
    <text evidence="6">The sequence shown here is derived from an EMBL/GenBank/DDBJ whole genome shotgun (WGS) entry which is preliminary data.</text>
</comment>
<comment type="subcellular location">
    <subcellularLocation>
        <location evidence="1">Periplasm</location>
    </subcellularLocation>
</comment>
<evidence type="ECO:0000313" key="7">
    <source>
        <dbReference type="Proteomes" id="UP000647172"/>
    </source>
</evidence>
<keyword evidence="7" id="KW-1185">Reference proteome</keyword>
<reference evidence="6" key="1">
    <citation type="submission" date="2021-01" db="EMBL/GenBank/DDBJ databases">
        <title>Whole genome shotgun sequence of Actinoplanes nipponensis NBRC 14063.</title>
        <authorList>
            <person name="Komaki H."/>
            <person name="Tamura T."/>
        </authorList>
    </citation>
    <scope>NUCLEOTIDE SEQUENCE</scope>
    <source>
        <strain evidence="6">NBRC 14063</strain>
    </source>
</reference>
<dbReference type="PROSITE" id="PS51257">
    <property type="entry name" value="PROKAR_LIPOPROTEIN"/>
    <property type="match status" value="1"/>
</dbReference>
<evidence type="ECO:0000256" key="4">
    <source>
        <dbReference type="SAM" id="SignalP"/>
    </source>
</evidence>
<evidence type="ECO:0000256" key="2">
    <source>
        <dbReference type="ARBA" id="ARBA00010742"/>
    </source>
</evidence>
<feature type="signal peptide" evidence="4">
    <location>
        <begin position="1"/>
        <end position="18"/>
    </location>
</feature>
<accession>A0A919JER8</accession>
<dbReference type="AlphaFoldDB" id="A0A919JER8"/>
<feature type="chain" id="PRO_5039065000" description="SsuA/THI5-like domain-containing protein" evidence="4">
    <location>
        <begin position="19"/>
        <end position="319"/>
    </location>
</feature>
<evidence type="ECO:0000256" key="1">
    <source>
        <dbReference type="ARBA" id="ARBA00004418"/>
    </source>
</evidence>
<dbReference type="Gene3D" id="3.40.190.10">
    <property type="entry name" value="Periplasmic binding protein-like II"/>
    <property type="match status" value="2"/>
</dbReference>
<dbReference type="PANTHER" id="PTHR30024:SF47">
    <property type="entry name" value="TAURINE-BINDING PERIPLASMIC PROTEIN"/>
    <property type="match status" value="1"/>
</dbReference>
<dbReference type="EMBL" id="BOMQ01000016">
    <property type="protein sequence ID" value="GIE47667.1"/>
    <property type="molecule type" value="Genomic_DNA"/>
</dbReference>